<evidence type="ECO:0000259" key="2">
    <source>
        <dbReference type="Pfam" id="PF00535"/>
    </source>
</evidence>
<dbReference type="Pfam" id="PF13524">
    <property type="entry name" value="Glyco_trans_1_2"/>
    <property type="match status" value="1"/>
</dbReference>
<dbReference type="GO" id="GO:0016740">
    <property type="term" value="F:transferase activity"/>
    <property type="evidence" value="ECO:0007669"/>
    <property type="project" value="UniProtKB-KW"/>
</dbReference>
<feature type="domain" description="Spore protein YkvP/CgeB glycosyl transferase-like" evidence="3">
    <location>
        <begin position="710"/>
        <end position="811"/>
    </location>
</feature>
<evidence type="ECO:0000313" key="4">
    <source>
        <dbReference type="EMBL" id="QIZ72013.1"/>
    </source>
</evidence>
<reference evidence="4 5" key="1">
    <citation type="submission" date="2020-04" db="EMBL/GenBank/DDBJ databases">
        <authorList>
            <person name="Basu S."/>
            <person name="Maruthanayagam V."/>
            <person name="Chakraborty S."/>
            <person name="Pramanik A."/>
            <person name="Mukherjee J."/>
            <person name="Brink B."/>
        </authorList>
    </citation>
    <scope>NUCLEOTIDE SEQUENCE [LARGE SCALE GENOMIC DNA]</scope>
    <source>
        <strain evidence="4 5">AP17</strain>
    </source>
</reference>
<dbReference type="InterPro" id="IPR029044">
    <property type="entry name" value="Nucleotide-diphossugar_trans"/>
</dbReference>
<dbReference type="Pfam" id="PF00535">
    <property type="entry name" value="Glycos_transf_2"/>
    <property type="match status" value="1"/>
</dbReference>
<dbReference type="EMBL" id="CP051167">
    <property type="protein sequence ID" value="QIZ72013.1"/>
    <property type="molecule type" value="Genomic_DNA"/>
</dbReference>
<dbReference type="KEGG" id="oxy:HCG48_16675"/>
<dbReference type="Gene3D" id="3.40.50.2000">
    <property type="entry name" value="Glycogen Phosphorylase B"/>
    <property type="match status" value="1"/>
</dbReference>
<dbReference type="SUPFAM" id="SSF53448">
    <property type="entry name" value="Nucleotide-diphospho-sugar transferases"/>
    <property type="match status" value="1"/>
</dbReference>
<dbReference type="AlphaFoldDB" id="A0A6H1U1V8"/>
<evidence type="ECO:0000313" key="5">
    <source>
        <dbReference type="Proteomes" id="UP000500857"/>
    </source>
</evidence>
<gene>
    <name evidence="4" type="ORF">HCG48_16675</name>
</gene>
<keyword evidence="5" id="KW-1185">Reference proteome</keyword>
<dbReference type="PANTHER" id="PTHR43685">
    <property type="entry name" value="GLYCOSYLTRANSFERASE"/>
    <property type="match status" value="1"/>
</dbReference>
<proteinExistence type="predicted"/>
<name>A0A6H1U1V8_9CYAN</name>
<dbReference type="PANTHER" id="PTHR43685:SF2">
    <property type="entry name" value="GLYCOSYLTRANSFERASE 2-LIKE DOMAIN-CONTAINING PROTEIN"/>
    <property type="match status" value="1"/>
</dbReference>
<dbReference type="Pfam" id="PF13489">
    <property type="entry name" value="Methyltransf_23"/>
    <property type="match status" value="1"/>
</dbReference>
<dbReference type="Proteomes" id="UP000500857">
    <property type="component" value="Chromosome"/>
</dbReference>
<dbReference type="SUPFAM" id="SSF53756">
    <property type="entry name" value="UDP-Glycosyltransferase/glycogen phosphorylase"/>
    <property type="match status" value="1"/>
</dbReference>
<keyword evidence="4" id="KW-0808">Transferase</keyword>
<evidence type="ECO:0000259" key="3">
    <source>
        <dbReference type="Pfam" id="PF13524"/>
    </source>
</evidence>
<dbReference type="Gene3D" id="3.40.50.150">
    <property type="entry name" value="Vaccinia Virus protein VP39"/>
    <property type="match status" value="1"/>
</dbReference>
<dbReference type="InterPro" id="IPR055259">
    <property type="entry name" value="YkvP/CgeB_Glyco_trans-like"/>
</dbReference>
<feature type="domain" description="Glycosyltransferase 2-like" evidence="2">
    <location>
        <begin position="4"/>
        <end position="110"/>
    </location>
</feature>
<accession>A0A6H1U1V8</accession>
<dbReference type="Gene3D" id="3.90.550.10">
    <property type="entry name" value="Spore Coat Polysaccharide Biosynthesis Protein SpsA, Chain A"/>
    <property type="match status" value="1"/>
</dbReference>
<dbReference type="RefSeq" id="WP_168570164.1">
    <property type="nucleotide sequence ID" value="NZ_CP051167.1"/>
</dbReference>
<dbReference type="InterPro" id="IPR029063">
    <property type="entry name" value="SAM-dependent_MTases_sf"/>
</dbReference>
<evidence type="ECO:0000256" key="1">
    <source>
        <dbReference type="SAM" id="MobiDB-lite"/>
    </source>
</evidence>
<feature type="region of interest" description="Disordered" evidence="1">
    <location>
        <begin position="261"/>
        <end position="281"/>
    </location>
</feature>
<dbReference type="SUPFAM" id="SSF53335">
    <property type="entry name" value="S-adenosyl-L-methionine-dependent methyltransferases"/>
    <property type="match status" value="1"/>
</dbReference>
<organism evidence="4 5">
    <name type="scientific">Oxynema aestuarii AP17</name>
    <dbReference type="NCBI Taxonomy" id="2064643"/>
    <lineage>
        <taxon>Bacteria</taxon>
        <taxon>Bacillati</taxon>
        <taxon>Cyanobacteriota</taxon>
        <taxon>Cyanophyceae</taxon>
        <taxon>Oscillatoriophycideae</taxon>
        <taxon>Oscillatoriales</taxon>
        <taxon>Oscillatoriaceae</taxon>
        <taxon>Oxynema</taxon>
        <taxon>Oxynema aestuarii</taxon>
    </lineage>
</organism>
<protein>
    <submittedName>
        <fullName evidence="4">Glycosyltransferase</fullName>
    </submittedName>
</protein>
<dbReference type="InterPro" id="IPR050834">
    <property type="entry name" value="Glycosyltransf_2"/>
</dbReference>
<dbReference type="InterPro" id="IPR001173">
    <property type="entry name" value="Glyco_trans_2-like"/>
</dbReference>
<sequence>MKVSIITPCYNGSAFIERALACVKQSTYQNIEHIIIDDRSTDGSFELLQQLQKDFDFTLLQSAVNQGPAQARNQAIAHATGKYILPLDCDNYFPEDYIEKLVTTAEDLGENYSPIYCEKIIYFGRLNREITVSDWSLKRLTLGPCMDMGSLFTRDAFTRAGGFDRHCQPMEDYGLFLSMALQGFEGFKVPHTKLFYNLRLDSVSDHFNLQGGIENKQKIIRYLVDKHQNQLQQLGFDPEAIAAKQMQSFGKNILKKWLDREQNKPTPSPSNSGDRAPATDEISETATTVQLNDPLFKFVPLDAKRIVEIGCDRGRSGKHYKQLNPHGEYIGIETDSERAIAATESLDRVIFGDLETLDPATVAIADNSVDCIIYNDRLSSLENPLNILKQHADWLNENGQVLARIPNVQYWRRILELLRGQPSGDRSNSVFFDDIRLFTIDKIQELFDKAGLHIYEVQNLNNDGENPDFQAFQKTIAPLLQKLAIDPATFASQSATETYLIRAQKSATPPRRLLVQTNMMGSWPVYRVRVLEPDAFTRTIPGVRILQTVKSAPLNVGLPHEEKVFIWQRSILRNPQDFPILRKLIELDYLIIAETDDDPLYRPEYENNQFLNFRGCHGVQTSTEPLGNYLRQHNPNVAVFPNQLAYLPPPRRYPEDETVRIFFGAFRREEDWQPLIASFNQVLAKYGDRVEVRVIYDRQFFEAIEVAKKQFKPMSSYEEYQAIMRSCDLAWLPLNPTRFNQMKSDLKFIECAGHGVTVLGSPTVYEASIADGETGLIYRDKQEFLEKLEAAIADRQLRQTIARNAYQWVATHRLQCLHYRQRHQWYLALRDRLPELNAQLRQRVPELFS</sequence>
<dbReference type="CDD" id="cd00761">
    <property type="entry name" value="Glyco_tranf_GTA_type"/>
    <property type="match status" value="1"/>
</dbReference>